<organism evidence="11 12">
    <name type="scientific">Sulfurihydrogenibium yellowstonense SS-5</name>
    <dbReference type="NCBI Taxonomy" id="432331"/>
    <lineage>
        <taxon>Bacteria</taxon>
        <taxon>Pseudomonadati</taxon>
        <taxon>Aquificota</taxon>
        <taxon>Aquificia</taxon>
        <taxon>Aquificales</taxon>
        <taxon>Hydrogenothermaceae</taxon>
        <taxon>Sulfurihydrogenibium</taxon>
    </lineage>
</organism>
<keyword evidence="12" id="KW-1185">Reference proteome</keyword>
<evidence type="ECO:0000256" key="4">
    <source>
        <dbReference type="ARBA" id="ARBA00022833"/>
    </source>
</evidence>
<dbReference type="NCBIfam" id="NF004046">
    <property type="entry name" value="PRK05563.1"/>
    <property type="match status" value="1"/>
</dbReference>
<evidence type="ECO:0000313" key="11">
    <source>
        <dbReference type="EMBL" id="EEP61017.1"/>
    </source>
</evidence>
<comment type="caution">
    <text evidence="11">The sequence shown here is derived from an EMBL/GenBank/DDBJ whole genome shotgun (WGS) entry which is preliminary data.</text>
</comment>
<dbReference type="Proteomes" id="UP000005540">
    <property type="component" value="Unassembled WGS sequence"/>
</dbReference>
<keyword evidence="4" id="KW-0862">Zinc</keyword>
<dbReference type="AlphaFoldDB" id="C4FIU2"/>
<evidence type="ECO:0000256" key="8">
    <source>
        <dbReference type="RuleBase" id="RU364063"/>
    </source>
</evidence>
<dbReference type="GO" id="GO:0003887">
    <property type="term" value="F:DNA-directed DNA polymerase activity"/>
    <property type="evidence" value="ECO:0007669"/>
    <property type="project" value="UniProtKB-KW"/>
</dbReference>
<name>C4FIU2_9AQUI</name>
<sequence>MAYEAFSRKYRPKSFKEVIGQEHVVKTLKNAVKLDRVSHAYIFSGPRGVGKTTIARILAKVLNCKNPVDYEPCNQCENCIEIDKGSFPDMYEIDAASNRGIDDIRMIRDNVGYQPIKGKYKVYIIDEAHMLTKEAFNALLKTLEEPPPRNIFILATTELYKIPETIKSRCQTFIFKPPTKEQIKNYLLRILNNEKIPYEEDAVELLAQELEGGMRDSASLLDQAVTYAEGKLTRKDVEEILGIVPYSYVQKFLGNIKELKIDENIKLIDTLEDEGYDINVFWKQLLEAIHKTLIDLALDKEDKIFSKEDLKSLIYLKTIFTKAYSEARTFFDPKQIYHLTILKTLYLESIKKIEQLFTEGVQVIPKKEPEVLKQEIKPQEKQETKQQEEIKPKEEQKQDLNKIISQIIKNEKVIAVIMKNAEIKEDENAVYIKVKSKSEEDILRDNMSILTKYFSKEIFISSPEEKKSKVKESKKDEAVEKVLELFPGSKIITYKKEDDNV</sequence>
<keyword evidence="5 8" id="KW-0067">ATP-binding</keyword>
<dbReference type="EC" id="2.7.7.7" evidence="8"/>
<comment type="subunit">
    <text evidence="8">DNA polymerase III contains a core (composed of alpha, epsilon and theta chains) that associates with a tau subunit. This core dimerizes to form the POLIII' complex. PolIII' associates with the gamma complex (composed of gamma, delta, delta', psi and chi chains) and with the beta chain to form the complete DNA polymerase III complex.</text>
</comment>
<dbReference type="InterPro" id="IPR027417">
    <property type="entry name" value="P-loop_NTPase"/>
</dbReference>
<evidence type="ECO:0000313" key="12">
    <source>
        <dbReference type="Proteomes" id="UP000005540"/>
    </source>
</evidence>
<feature type="region of interest" description="Disordered" evidence="9">
    <location>
        <begin position="376"/>
        <end position="395"/>
    </location>
</feature>
<reference evidence="11 12" key="1">
    <citation type="submission" date="2009-04" db="EMBL/GenBank/DDBJ databases">
        <authorList>
            <person name="Reysenbach A.-L."/>
            <person name="Heidelberg J.F."/>
            <person name="Nelson W.C."/>
        </authorList>
    </citation>
    <scope>NUCLEOTIDE SEQUENCE [LARGE SCALE GENOMIC DNA]</scope>
    <source>
        <strain evidence="11 12">SS-5</strain>
    </source>
</reference>
<dbReference type="InterPro" id="IPR045085">
    <property type="entry name" value="HLD_clamp_pol_III_gamma_tau"/>
</dbReference>
<feature type="domain" description="AAA+ ATPase" evidence="10">
    <location>
        <begin position="37"/>
        <end position="178"/>
    </location>
</feature>
<dbReference type="Pfam" id="PF13177">
    <property type="entry name" value="DNA_pol3_delta2"/>
    <property type="match status" value="1"/>
</dbReference>
<dbReference type="PRINTS" id="PR00300">
    <property type="entry name" value="CLPPROTEASEA"/>
</dbReference>
<dbReference type="GO" id="GO:0006261">
    <property type="term" value="P:DNA-templated DNA replication"/>
    <property type="evidence" value="ECO:0007669"/>
    <property type="project" value="TreeGrafter"/>
</dbReference>
<protein>
    <recommendedName>
        <fullName evidence="8">DNA polymerase III subunit gamma/tau</fullName>
        <ecNumber evidence="8">2.7.7.7</ecNumber>
    </recommendedName>
</protein>
<evidence type="ECO:0000256" key="3">
    <source>
        <dbReference type="ARBA" id="ARBA00022741"/>
    </source>
</evidence>
<dbReference type="NCBIfam" id="NF011514">
    <property type="entry name" value="PRK14953.1"/>
    <property type="match status" value="1"/>
</dbReference>
<keyword evidence="3 8" id="KW-0547">Nucleotide-binding</keyword>
<dbReference type="GO" id="GO:0005524">
    <property type="term" value="F:ATP binding"/>
    <property type="evidence" value="ECO:0007669"/>
    <property type="project" value="UniProtKB-KW"/>
</dbReference>
<dbReference type="SUPFAM" id="SSF52540">
    <property type="entry name" value="P-loop containing nucleoside triphosphate hydrolases"/>
    <property type="match status" value="1"/>
</dbReference>
<evidence type="ECO:0000256" key="1">
    <source>
        <dbReference type="ARBA" id="ARBA00006360"/>
    </source>
</evidence>
<evidence type="ECO:0000259" key="10">
    <source>
        <dbReference type="SMART" id="SM00382"/>
    </source>
</evidence>
<dbReference type="Gene3D" id="1.10.8.60">
    <property type="match status" value="1"/>
</dbReference>
<keyword evidence="8 11" id="KW-0808">Transferase</keyword>
<dbReference type="GO" id="GO:0046872">
    <property type="term" value="F:metal ion binding"/>
    <property type="evidence" value="ECO:0007669"/>
    <property type="project" value="UniProtKB-KW"/>
</dbReference>
<evidence type="ECO:0000256" key="7">
    <source>
        <dbReference type="ARBA" id="ARBA00049244"/>
    </source>
</evidence>
<comment type="similarity">
    <text evidence="1 8">Belongs to the DnaX/STICHEL family.</text>
</comment>
<keyword evidence="8" id="KW-0235">DNA replication</keyword>
<dbReference type="InterPro" id="IPR012763">
    <property type="entry name" value="DNA_pol_III_sug/sutau_N"/>
</dbReference>
<dbReference type="Gene3D" id="3.40.50.300">
    <property type="entry name" value="P-loop containing nucleotide triphosphate hydrolases"/>
    <property type="match status" value="1"/>
</dbReference>
<evidence type="ECO:0000256" key="5">
    <source>
        <dbReference type="ARBA" id="ARBA00022840"/>
    </source>
</evidence>
<dbReference type="InterPro" id="IPR003593">
    <property type="entry name" value="AAA+_ATPase"/>
</dbReference>
<dbReference type="InterPro" id="IPR001270">
    <property type="entry name" value="ClpA/B"/>
</dbReference>
<dbReference type="GO" id="GO:0009360">
    <property type="term" value="C:DNA polymerase III complex"/>
    <property type="evidence" value="ECO:0007669"/>
    <property type="project" value="InterPro"/>
</dbReference>
<accession>C4FIU2</accession>
<comment type="catalytic activity">
    <reaction evidence="7 8">
        <text>DNA(n) + a 2'-deoxyribonucleoside 5'-triphosphate = DNA(n+1) + diphosphate</text>
        <dbReference type="Rhea" id="RHEA:22508"/>
        <dbReference type="Rhea" id="RHEA-COMP:17339"/>
        <dbReference type="Rhea" id="RHEA-COMP:17340"/>
        <dbReference type="ChEBI" id="CHEBI:33019"/>
        <dbReference type="ChEBI" id="CHEBI:61560"/>
        <dbReference type="ChEBI" id="CHEBI:173112"/>
        <dbReference type="EC" id="2.7.7.7"/>
    </reaction>
</comment>
<gene>
    <name evidence="8" type="primary">dnaX</name>
    <name evidence="11" type="ORF">SULYE_0482</name>
</gene>
<dbReference type="PANTHER" id="PTHR11669">
    <property type="entry name" value="REPLICATION FACTOR C / DNA POLYMERASE III GAMMA-TAU SUBUNIT"/>
    <property type="match status" value="1"/>
</dbReference>
<comment type="function">
    <text evidence="8">DNA polymerase III is a complex, multichain enzyme responsible for most of the replicative synthesis in bacteria. This DNA polymerase also exhibits 3' to 5' exonuclease activity.</text>
</comment>
<dbReference type="PANTHER" id="PTHR11669:SF0">
    <property type="entry name" value="PROTEIN STICHEL-LIKE 2"/>
    <property type="match status" value="1"/>
</dbReference>
<dbReference type="NCBIfam" id="TIGR02397">
    <property type="entry name" value="dnaX_nterm"/>
    <property type="match status" value="1"/>
</dbReference>
<dbReference type="FunFam" id="1.10.8.60:FF:000013">
    <property type="entry name" value="DNA polymerase III subunit gamma/tau"/>
    <property type="match status" value="1"/>
</dbReference>
<dbReference type="FunFam" id="3.40.50.300:FF:000014">
    <property type="entry name" value="DNA polymerase III subunit gamma/tau"/>
    <property type="match status" value="1"/>
</dbReference>
<keyword evidence="2" id="KW-0479">Metal-binding</keyword>
<evidence type="ECO:0000256" key="9">
    <source>
        <dbReference type="SAM" id="MobiDB-lite"/>
    </source>
</evidence>
<dbReference type="SMART" id="SM00382">
    <property type="entry name" value="AAA"/>
    <property type="match status" value="1"/>
</dbReference>
<dbReference type="CDD" id="cd18137">
    <property type="entry name" value="HLD_clamp_pol_III_gamma_tau"/>
    <property type="match status" value="1"/>
</dbReference>
<keyword evidence="8 11" id="KW-0548">Nucleotidyltransferase</keyword>
<proteinExistence type="inferred from homology"/>
<evidence type="ECO:0000256" key="6">
    <source>
        <dbReference type="ARBA" id="ARBA00022932"/>
    </source>
</evidence>
<dbReference type="InterPro" id="IPR050238">
    <property type="entry name" value="DNA_Rep/Repair_Clamp_Loader"/>
</dbReference>
<dbReference type="CDD" id="cd00009">
    <property type="entry name" value="AAA"/>
    <property type="match status" value="1"/>
</dbReference>
<dbReference type="Pfam" id="PF22608">
    <property type="entry name" value="DNAX_ATPase_lid"/>
    <property type="match status" value="1"/>
</dbReference>
<dbReference type="EMBL" id="ABZS01000032">
    <property type="protein sequence ID" value="EEP61017.1"/>
    <property type="molecule type" value="Genomic_DNA"/>
</dbReference>
<keyword evidence="6 8" id="KW-0239">DNA-directed DNA polymerase</keyword>
<dbReference type="RefSeq" id="WP_007546071.1">
    <property type="nucleotide sequence ID" value="NZ_ABZS01000032.1"/>
</dbReference>
<dbReference type="OrthoDB" id="9810148at2"/>
<evidence type="ECO:0000256" key="2">
    <source>
        <dbReference type="ARBA" id="ARBA00022723"/>
    </source>
</evidence>